<evidence type="ECO:0000313" key="2">
    <source>
        <dbReference type="EMBL" id="KZV42265.1"/>
    </source>
</evidence>
<accession>A0A2Z7C5Q4</accession>
<keyword evidence="3" id="KW-1185">Reference proteome</keyword>
<protein>
    <submittedName>
        <fullName evidence="2">PHD finger family protein isoform 2</fullName>
    </submittedName>
</protein>
<reference evidence="2 3" key="1">
    <citation type="journal article" date="2015" name="Proc. Natl. Acad. Sci. U.S.A.">
        <title>The resurrection genome of Boea hygrometrica: A blueprint for survival of dehydration.</title>
        <authorList>
            <person name="Xiao L."/>
            <person name="Yang G."/>
            <person name="Zhang L."/>
            <person name="Yang X."/>
            <person name="Zhao S."/>
            <person name="Ji Z."/>
            <person name="Zhou Q."/>
            <person name="Hu M."/>
            <person name="Wang Y."/>
            <person name="Chen M."/>
            <person name="Xu Y."/>
            <person name="Jin H."/>
            <person name="Xiao X."/>
            <person name="Hu G."/>
            <person name="Bao F."/>
            <person name="Hu Y."/>
            <person name="Wan P."/>
            <person name="Li L."/>
            <person name="Deng X."/>
            <person name="Kuang T."/>
            <person name="Xiang C."/>
            <person name="Zhu J.K."/>
            <person name="Oliver M.J."/>
            <person name="He Y."/>
        </authorList>
    </citation>
    <scope>NUCLEOTIDE SEQUENCE [LARGE SCALE GENOMIC DNA]</scope>
    <source>
        <strain evidence="3">cv. XS01</strain>
    </source>
</reference>
<dbReference type="Proteomes" id="UP000250235">
    <property type="component" value="Unassembled WGS sequence"/>
</dbReference>
<evidence type="ECO:0000313" key="3">
    <source>
        <dbReference type="Proteomes" id="UP000250235"/>
    </source>
</evidence>
<evidence type="ECO:0000256" key="1">
    <source>
        <dbReference type="SAM" id="MobiDB-lite"/>
    </source>
</evidence>
<feature type="region of interest" description="Disordered" evidence="1">
    <location>
        <begin position="1"/>
        <end position="57"/>
    </location>
</feature>
<dbReference type="EMBL" id="KQ999284">
    <property type="protein sequence ID" value="KZV42265.1"/>
    <property type="molecule type" value="Genomic_DNA"/>
</dbReference>
<feature type="compositionally biased region" description="Basic and acidic residues" evidence="1">
    <location>
        <begin position="13"/>
        <end position="30"/>
    </location>
</feature>
<sequence>MAVDTEGVPAQAGHKEQEVKHSDPSPRKPTEATATHRLSGSLCHTPKPQIPEVSRAPSLTELRQSLRQEENKVSHRDLIGIAHRKAEKPRSGGGAREGTVRIHAENQAAQMVVKGQKRKLEKVIHCHVVGRSGGPEQHKLFPLIVGSELFPHMPKQKQENNGSGHRGSPVSKPVNKQTQEIQPRTRDSSSRTVRIHAENQAAQMVVKGQKRKLEKVIHCHVVGRSGGPEQHKLFPLIVGSELFPHMPKQKQENNGSGHRGSPVSKPVNKQTQEIQPRTRDSSSRVPRSMKIAPEY</sequence>
<gene>
    <name evidence="2" type="ORF">F511_13364</name>
</gene>
<feature type="region of interest" description="Disordered" evidence="1">
    <location>
        <begin position="153"/>
        <end position="193"/>
    </location>
</feature>
<proteinExistence type="predicted"/>
<name>A0A2Z7C5Q4_9LAMI</name>
<feature type="region of interest" description="Disordered" evidence="1">
    <location>
        <begin position="246"/>
        <end position="295"/>
    </location>
</feature>
<dbReference type="AlphaFoldDB" id="A0A2Z7C5Q4"/>
<organism evidence="2 3">
    <name type="scientific">Dorcoceras hygrometricum</name>
    <dbReference type="NCBI Taxonomy" id="472368"/>
    <lineage>
        <taxon>Eukaryota</taxon>
        <taxon>Viridiplantae</taxon>
        <taxon>Streptophyta</taxon>
        <taxon>Embryophyta</taxon>
        <taxon>Tracheophyta</taxon>
        <taxon>Spermatophyta</taxon>
        <taxon>Magnoliopsida</taxon>
        <taxon>eudicotyledons</taxon>
        <taxon>Gunneridae</taxon>
        <taxon>Pentapetalae</taxon>
        <taxon>asterids</taxon>
        <taxon>lamiids</taxon>
        <taxon>Lamiales</taxon>
        <taxon>Gesneriaceae</taxon>
        <taxon>Didymocarpoideae</taxon>
        <taxon>Trichosporeae</taxon>
        <taxon>Loxocarpinae</taxon>
        <taxon>Dorcoceras</taxon>
    </lineage>
</organism>